<dbReference type="Proteomes" id="UP000277204">
    <property type="component" value="Unassembled WGS sequence"/>
</dbReference>
<gene>
    <name evidence="1" type="ORF">SMRZ_LOCUS22946</name>
</gene>
<accession>A0A183N3S1</accession>
<protein>
    <submittedName>
        <fullName evidence="1">Uncharacterized protein</fullName>
    </submittedName>
</protein>
<reference evidence="1 2" key="1">
    <citation type="submission" date="2018-11" db="EMBL/GenBank/DDBJ databases">
        <authorList>
            <consortium name="Pathogen Informatics"/>
        </authorList>
    </citation>
    <scope>NUCLEOTIDE SEQUENCE [LARGE SCALE GENOMIC DNA]</scope>
    <source>
        <strain evidence="1 2">Zambia</strain>
    </source>
</reference>
<keyword evidence="2" id="KW-1185">Reference proteome</keyword>
<name>A0A183N3S1_9TREM</name>
<proteinExistence type="predicted"/>
<evidence type="ECO:0000313" key="1">
    <source>
        <dbReference type="EMBL" id="VDP45282.1"/>
    </source>
</evidence>
<dbReference type="AlphaFoldDB" id="A0A183N3S1"/>
<organism evidence="1 2">
    <name type="scientific">Schistosoma margrebowiei</name>
    <dbReference type="NCBI Taxonomy" id="48269"/>
    <lineage>
        <taxon>Eukaryota</taxon>
        <taxon>Metazoa</taxon>
        <taxon>Spiralia</taxon>
        <taxon>Lophotrochozoa</taxon>
        <taxon>Platyhelminthes</taxon>
        <taxon>Trematoda</taxon>
        <taxon>Digenea</taxon>
        <taxon>Strigeidida</taxon>
        <taxon>Schistosomatoidea</taxon>
        <taxon>Schistosomatidae</taxon>
        <taxon>Schistosoma</taxon>
    </lineage>
</organism>
<dbReference type="EMBL" id="UZAI01019429">
    <property type="protein sequence ID" value="VDP45282.1"/>
    <property type="molecule type" value="Genomic_DNA"/>
</dbReference>
<sequence length="105" mass="11488">MQFDDIDFADDPTLLPHTQQQMQEKTISIAAVSAVVGLNIHEGKSNILRSNTARNYGVTHDGEAMEAVKPLTYQSIIIGEHGGSDAHVDVGICKARAKYLHMKNI</sequence>
<evidence type="ECO:0000313" key="2">
    <source>
        <dbReference type="Proteomes" id="UP000277204"/>
    </source>
</evidence>